<feature type="transmembrane region" description="Helical" evidence="6">
    <location>
        <begin position="54"/>
        <end position="76"/>
    </location>
</feature>
<sequence>MKSFTKEENSWMFYDWANSAYSIIISTAVFPLFYKAAATNAGVSPSDSTAYLGYTIAIATFILAMLGPILGTIADYKGFKKKFFTFFFGLGVTATAVLAFIPSDQWLILLICYTFAAVGSAGANVFYDAFLTDVTSDERMNRISARGYGLGYIGSTIPFLISIAIIVLSQSGTIPLSTTVASKIAFLITALWWGLFAIPMFRNVHQRYYIEPEPKPVVNSFRRLAKTFKEIKKYRALFLFLLAYFFYIDGVGTIITMSTAYGSDLGISSTSLLIILFVTQVVAAPFAVLYGRLSEKFTGKKMLYVGIIIYIFVCIYAYFLETTLDFWILAMLVATSQGGIQALSRSYFAKLVPKQNSNEFFGFYNIFGKFASIMGPLLVAVTAQVTGDSSTGVFSLVILFIIGIIILSRVPEPKQHLAPIDAGNMKM</sequence>
<dbReference type="Proteomes" id="UP000325182">
    <property type="component" value="Unassembled WGS sequence"/>
</dbReference>
<evidence type="ECO:0000256" key="2">
    <source>
        <dbReference type="ARBA" id="ARBA00022448"/>
    </source>
</evidence>
<dbReference type="AlphaFoldDB" id="A0A5D4MB39"/>
<feature type="transmembrane region" description="Helical" evidence="6">
    <location>
        <begin position="148"/>
        <end position="168"/>
    </location>
</feature>
<evidence type="ECO:0000259" key="7">
    <source>
        <dbReference type="PROSITE" id="PS50850"/>
    </source>
</evidence>
<keyword evidence="4 6" id="KW-1133">Transmembrane helix</keyword>
<keyword evidence="3 6" id="KW-0812">Transmembrane</keyword>
<comment type="subcellular location">
    <subcellularLocation>
        <location evidence="1">Cell membrane</location>
        <topology evidence="1">Multi-pass membrane protein</topology>
    </subcellularLocation>
</comment>
<dbReference type="InterPro" id="IPR024671">
    <property type="entry name" value="Atg22-like"/>
</dbReference>
<keyword evidence="2" id="KW-0813">Transport</keyword>
<dbReference type="GO" id="GO:0005886">
    <property type="term" value="C:plasma membrane"/>
    <property type="evidence" value="ECO:0007669"/>
    <property type="project" value="UniProtKB-SubCell"/>
</dbReference>
<feature type="transmembrane region" description="Helical" evidence="6">
    <location>
        <begin position="267"/>
        <end position="290"/>
    </location>
</feature>
<feature type="transmembrane region" description="Helical" evidence="6">
    <location>
        <begin position="326"/>
        <end position="348"/>
    </location>
</feature>
<dbReference type="InterPro" id="IPR050495">
    <property type="entry name" value="ATG22/LtaA_families"/>
</dbReference>
<feature type="domain" description="Major facilitator superfamily (MFS) profile" evidence="7">
    <location>
        <begin position="236"/>
        <end position="427"/>
    </location>
</feature>
<dbReference type="PANTHER" id="PTHR23519:SF1">
    <property type="entry name" value="AUTOPHAGY-RELATED PROTEIN 22"/>
    <property type="match status" value="1"/>
</dbReference>
<feature type="transmembrane region" description="Helical" evidence="6">
    <location>
        <begin position="389"/>
        <end position="407"/>
    </location>
</feature>
<dbReference type="EMBL" id="VTEG01000009">
    <property type="protein sequence ID" value="TYR98698.1"/>
    <property type="molecule type" value="Genomic_DNA"/>
</dbReference>
<name>A0A5D4MB39_9BACI</name>
<feature type="transmembrane region" description="Helical" evidence="6">
    <location>
        <begin position="107"/>
        <end position="127"/>
    </location>
</feature>
<feature type="transmembrane region" description="Helical" evidence="6">
    <location>
        <begin position="236"/>
        <end position="261"/>
    </location>
</feature>
<organism evidence="8 9">
    <name type="scientific">Rossellomorea vietnamensis</name>
    <dbReference type="NCBI Taxonomy" id="218284"/>
    <lineage>
        <taxon>Bacteria</taxon>
        <taxon>Bacillati</taxon>
        <taxon>Bacillota</taxon>
        <taxon>Bacilli</taxon>
        <taxon>Bacillales</taxon>
        <taxon>Bacillaceae</taxon>
        <taxon>Rossellomorea</taxon>
    </lineage>
</organism>
<evidence type="ECO:0000313" key="9">
    <source>
        <dbReference type="Proteomes" id="UP000325182"/>
    </source>
</evidence>
<protein>
    <submittedName>
        <fullName evidence="8">MFS transporter</fullName>
    </submittedName>
</protein>
<dbReference type="PROSITE" id="PS50850">
    <property type="entry name" value="MFS"/>
    <property type="match status" value="1"/>
</dbReference>
<feature type="transmembrane region" description="Helical" evidence="6">
    <location>
        <begin position="360"/>
        <end position="383"/>
    </location>
</feature>
<dbReference type="PANTHER" id="PTHR23519">
    <property type="entry name" value="AUTOPHAGY-RELATED PROTEIN 22"/>
    <property type="match status" value="1"/>
</dbReference>
<feature type="transmembrane region" description="Helical" evidence="6">
    <location>
        <begin position="180"/>
        <end position="201"/>
    </location>
</feature>
<feature type="transmembrane region" description="Helical" evidence="6">
    <location>
        <begin position="12"/>
        <end position="34"/>
    </location>
</feature>
<keyword evidence="5 6" id="KW-0472">Membrane</keyword>
<proteinExistence type="predicted"/>
<gene>
    <name evidence="8" type="ORF">FZC84_13340</name>
</gene>
<dbReference type="RefSeq" id="WP_148954228.1">
    <property type="nucleotide sequence ID" value="NZ_VTEG01000009.1"/>
</dbReference>
<dbReference type="Gene3D" id="1.20.1250.20">
    <property type="entry name" value="MFS general substrate transporter like domains"/>
    <property type="match status" value="2"/>
</dbReference>
<dbReference type="InterPro" id="IPR036259">
    <property type="entry name" value="MFS_trans_sf"/>
</dbReference>
<dbReference type="SUPFAM" id="SSF103473">
    <property type="entry name" value="MFS general substrate transporter"/>
    <property type="match status" value="1"/>
</dbReference>
<evidence type="ECO:0000313" key="8">
    <source>
        <dbReference type="EMBL" id="TYR98698.1"/>
    </source>
</evidence>
<dbReference type="Pfam" id="PF11700">
    <property type="entry name" value="ATG22"/>
    <property type="match status" value="1"/>
</dbReference>
<dbReference type="InterPro" id="IPR020846">
    <property type="entry name" value="MFS_dom"/>
</dbReference>
<dbReference type="GO" id="GO:0022857">
    <property type="term" value="F:transmembrane transporter activity"/>
    <property type="evidence" value="ECO:0007669"/>
    <property type="project" value="InterPro"/>
</dbReference>
<evidence type="ECO:0000256" key="4">
    <source>
        <dbReference type="ARBA" id="ARBA00022989"/>
    </source>
</evidence>
<feature type="transmembrane region" description="Helical" evidence="6">
    <location>
        <begin position="302"/>
        <end position="320"/>
    </location>
</feature>
<comment type="caution">
    <text evidence="8">The sequence shown here is derived from an EMBL/GenBank/DDBJ whole genome shotgun (WGS) entry which is preliminary data.</text>
</comment>
<feature type="transmembrane region" description="Helical" evidence="6">
    <location>
        <begin position="83"/>
        <end position="101"/>
    </location>
</feature>
<evidence type="ECO:0000256" key="1">
    <source>
        <dbReference type="ARBA" id="ARBA00004651"/>
    </source>
</evidence>
<evidence type="ECO:0000256" key="5">
    <source>
        <dbReference type="ARBA" id="ARBA00023136"/>
    </source>
</evidence>
<reference evidence="8 9" key="1">
    <citation type="submission" date="2019-08" db="EMBL/GenBank/DDBJ databases">
        <title>Bacillus genomes from the desert of Cuatro Cienegas, Coahuila.</title>
        <authorList>
            <person name="Olmedo-Alvarez G."/>
        </authorList>
    </citation>
    <scope>NUCLEOTIDE SEQUENCE [LARGE SCALE GENOMIC DNA]</scope>
    <source>
        <strain evidence="8 9">CH128b_4D</strain>
    </source>
</reference>
<evidence type="ECO:0000256" key="6">
    <source>
        <dbReference type="SAM" id="Phobius"/>
    </source>
</evidence>
<evidence type="ECO:0000256" key="3">
    <source>
        <dbReference type="ARBA" id="ARBA00022692"/>
    </source>
</evidence>
<accession>A0A5D4MB39</accession>
<dbReference type="CDD" id="cd17482">
    <property type="entry name" value="MFS_YxiO_like"/>
    <property type="match status" value="1"/>
</dbReference>